<organism evidence="2 3">
    <name type="scientific">Cyphomyrmex costatus</name>
    <dbReference type="NCBI Taxonomy" id="456900"/>
    <lineage>
        <taxon>Eukaryota</taxon>
        <taxon>Metazoa</taxon>
        <taxon>Ecdysozoa</taxon>
        <taxon>Arthropoda</taxon>
        <taxon>Hexapoda</taxon>
        <taxon>Insecta</taxon>
        <taxon>Pterygota</taxon>
        <taxon>Neoptera</taxon>
        <taxon>Endopterygota</taxon>
        <taxon>Hymenoptera</taxon>
        <taxon>Apocrita</taxon>
        <taxon>Aculeata</taxon>
        <taxon>Formicoidea</taxon>
        <taxon>Formicidae</taxon>
        <taxon>Myrmicinae</taxon>
        <taxon>Cyphomyrmex</taxon>
    </lineage>
</organism>
<evidence type="ECO:0000313" key="2">
    <source>
        <dbReference type="EMBL" id="KYM95081.1"/>
    </source>
</evidence>
<gene>
    <name evidence="2" type="ORF">ALC62_14300</name>
</gene>
<dbReference type="EMBL" id="KQ978331">
    <property type="protein sequence ID" value="KYM95081.1"/>
    <property type="molecule type" value="Genomic_DNA"/>
</dbReference>
<evidence type="ECO:0000313" key="3">
    <source>
        <dbReference type="Proteomes" id="UP000078542"/>
    </source>
</evidence>
<protein>
    <submittedName>
        <fullName evidence="2">Uncharacterized protein</fullName>
    </submittedName>
</protein>
<sequence>MSGRREGQPMSAACSRECNRSCCGAYSPPRDVIIAADQSTGPRRRNEDDRDQERRSTEELQKVRRRWQEEEKKRDEARDRWSKQKYDWFHPPAEYIVAMETLLSAKSTEI</sequence>
<evidence type="ECO:0000256" key="1">
    <source>
        <dbReference type="SAM" id="MobiDB-lite"/>
    </source>
</evidence>
<dbReference type="Proteomes" id="UP000078542">
    <property type="component" value="Unassembled WGS sequence"/>
</dbReference>
<name>A0A151I8T9_9HYME</name>
<feature type="region of interest" description="Disordered" evidence="1">
    <location>
        <begin position="24"/>
        <end position="83"/>
    </location>
</feature>
<feature type="compositionally biased region" description="Basic and acidic residues" evidence="1">
    <location>
        <begin position="44"/>
        <end position="83"/>
    </location>
</feature>
<proteinExistence type="predicted"/>
<reference evidence="2 3" key="1">
    <citation type="submission" date="2016-03" db="EMBL/GenBank/DDBJ databases">
        <title>Cyphomyrmex costatus WGS genome.</title>
        <authorList>
            <person name="Nygaard S."/>
            <person name="Hu H."/>
            <person name="Boomsma J."/>
            <person name="Zhang G."/>
        </authorList>
    </citation>
    <scope>NUCLEOTIDE SEQUENCE [LARGE SCALE GENOMIC DNA]</scope>
    <source>
        <strain evidence="2">MS0001</strain>
        <tissue evidence="2">Whole body</tissue>
    </source>
</reference>
<dbReference type="AlphaFoldDB" id="A0A151I8T9"/>
<keyword evidence="3" id="KW-1185">Reference proteome</keyword>
<accession>A0A151I8T9</accession>